<dbReference type="PROSITE" id="PS50217">
    <property type="entry name" value="BZIP"/>
    <property type="match status" value="1"/>
</dbReference>
<organism evidence="8 9">
    <name type="scientific">Blyttiomyces helicus</name>
    <dbReference type="NCBI Taxonomy" id="388810"/>
    <lineage>
        <taxon>Eukaryota</taxon>
        <taxon>Fungi</taxon>
        <taxon>Fungi incertae sedis</taxon>
        <taxon>Chytridiomycota</taxon>
        <taxon>Chytridiomycota incertae sedis</taxon>
        <taxon>Chytridiomycetes</taxon>
        <taxon>Chytridiomycetes incertae sedis</taxon>
        <taxon>Blyttiomyces</taxon>
    </lineage>
</organism>
<dbReference type="SMART" id="SM00338">
    <property type="entry name" value="BRLZ"/>
    <property type="match status" value="1"/>
</dbReference>
<keyword evidence="3" id="KW-0238">DNA-binding</keyword>
<proteinExistence type="predicted"/>
<evidence type="ECO:0000256" key="3">
    <source>
        <dbReference type="ARBA" id="ARBA00023125"/>
    </source>
</evidence>
<feature type="compositionally biased region" description="Polar residues" evidence="6">
    <location>
        <begin position="193"/>
        <end position="202"/>
    </location>
</feature>
<evidence type="ECO:0000259" key="7">
    <source>
        <dbReference type="PROSITE" id="PS50217"/>
    </source>
</evidence>
<sequence>MEEQLFDPYASPPFSATNDPNTPPPPSDDDLFGSFLIDDCFLRDSDPDAPSDPLFGPLTPPLQSPPSRPAPLQELSPPPQPQPIRSEAAEACLKLVHDAANPRRATVAVRGKKEKMELEPVTKIEPVDSPPALLNPLPAHILATLQAPIIGGYPFLPAMFPPSLLPPQTPSLPTPVRPAPAPAPEKLALPSNAPAQPQTPAQKRQERMIKNREAAEQSRKRKREHLQLLEANTQLLIQENEGLMRRVGELEKRNWELEQENVRLYRCLANVNADFETGFGDLSGAAKRRGSTIGFGMESPNKKTAGAIFMVFLFSFAMVFMPGFATPPAHVGGHIAGKAFPDLSPRTASGLLPAAPAPVPLSSALALPELPAVQELSLDPLPRSSHFESTLTLPLDGNFTELLASLAFEDAFSEQSRAQIAALYALFKGVSPDARLSRGGRAGGRELLRYRDEILDQVPRRLHSSTGPSTGPSAALPFVSLTDLIRLLPHHPSTPDQPPRLSLLATLPANRPQPHEGPSPSGPGMGGFLHLDLEVIAARLSGRARTGARDVKNPLASSMATGNLDDK</sequence>
<feature type="region of interest" description="Disordered" evidence="6">
    <location>
        <begin position="169"/>
        <end position="221"/>
    </location>
</feature>
<feature type="domain" description="BZIP" evidence="7">
    <location>
        <begin position="201"/>
        <end position="264"/>
    </location>
</feature>
<dbReference type="SUPFAM" id="SSF57959">
    <property type="entry name" value="Leucine zipper domain"/>
    <property type="match status" value="1"/>
</dbReference>
<dbReference type="GO" id="GO:0016020">
    <property type="term" value="C:membrane"/>
    <property type="evidence" value="ECO:0007669"/>
    <property type="project" value="UniProtKB-SubCell"/>
</dbReference>
<evidence type="ECO:0000256" key="2">
    <source>
        <dbReference type="ARBA" id="ARBA00023015"/>
    </source>
</evidence>
<dbReference type="InterPro" id="IPR004827">
    <property type="entry name" value="bZIP"/>
</dbReference>
<dbReference type="GO" id="GO:0005634">
    <property type="term" value="C:nucleus"/>
    <property type="evidence" value="ECO:0007669"/>
    <property type="project" value="TreeGrafter"/>
</dbReference>
<dbReference type="PANTHER" id="PTHR46164:SF3">
    <property type="entry name" value="ATF6, ISOFORM C"/>
    <property type="match status" value="1"/>
</dbReference>
<dbReference type="PROSITE" id="PS00036">
    <property type="entry name" value="BZIP_BASIC"/>
    <property type="match status" value="1"/>
</dbReference>
<feature type="region of interest" description="Disordered" evidence="6">
    <location>
        <begin position="543"/>
        <end position="567"/>
    </location>
</feature>
<reference evidence="9" key="1">
    <citation type="journal article" date="2018" name="Nat. Microbiol.">
        <title>Leveraging single-cell genomics to expand the fungal tree of life.</title>
        <authorList>
            <person name="Ahrendt S.R."/>
            <person name="Quandt C.A."/>
            <person name="Ciobanu D."/>
            <person name="Clum A."/>
            <person name="Salamov A."/>
            <person name="Andreopoulos B."/>
            <person name="Cheng J.F."/>
            <person name="Woyke T."/>
            <person name="Pelin A."/>
            <person name="Henrissat B."/>
            <person name="Reynolds N.K."/>
            <person name="Benny G.L."/>
            <person name="Smith M.E."/>
            <person name="James T.Y."/>
            <person name="Grigoriev I.V."/>
        </authorList>
    </citation>
    <scope>NUCLEOTIDE SEQUENCE [LARGE SCALE GENOMIC DNA]</scope>
</reference>
<dbReference type="GO" id="GO:0030968">
    <property type="term" value="P:endoplasmic reticulum unfolded protein response"/>
    <property type="evidence" value="ECO:0007669"/>
    <property type="project" value="TreeGrafter"/>
</dbReference>
<dbReference type="EMBL" id="KZ997469">
    <property type="protein sequence ID" value="RKO87370.1"/>
    <property type="molecule type" value="Genomic_DNA"/>
</dbReference>
<dbReference type="InterPro" id="IPR051882">
    <property type="entry name" value="ATF_bZIP_TF"/>
</dbReference>
<comment type="subcellular location">
    <subcellularLocation>
        <location evidence="1">Membrane</location>
        <topology evidence="1">Single-pass membrane protein</topology>
    </subcellularLocation>
</comment>
<dbReference type="Proteomes" id="UP000269721">
    <property type="component" value="Unassembled WGS sequence"/>
</dbReference>
<dbReference type="GO" id="GO:0000981">
    <property type="term" value="F:DNA-binding transcription factor activity, RNA polymerase II-specific"/>
    <property type="evidence" value="ECO:0007669"/>
    <property type="project" value="TreeGrafter"/>
</dbReference>
<evidence type="ECO:0000313" key="9">
    <source>
        <dbReference type="Proteomes" id="UP000269721"/>
    </source>
</evidence>
<gene>
    <name evidence="8" type="ORF">BDK51DRAFT_39513</name>
</gene>
<dbReference type="Pfam" id="PF00170">
    <property type="entry name" value="bZIP_1"/>
    <property type="match status" value="1"/>
</dbReference>
<name>A0A4P9W9A4_9FUNG</name>
<evidence type="ECO:0000256" key="6">
    <source>
        <dbReference type="SAM" id="MobiDB-lite"/>
    </source>
</evidence>
<dbReference type="AlphaFoldDB" id="A0A4P9W9A4"/>
<dbReference type="InterPro" id="IPR046347">
    <property type="entry name" value="bZIP_sf"/>
</dbReference>
<evidence type="ECO:0000256" key="4">
    <source>
        <dbReference type="ARBA" id="ARBA00023163"/>
    </source>
</evidence>
<dbReference type="Gene3D" id="1.20.5.170">
    <property type="match status" value="1"/>
</dbReference>
<evidence type="ECO:0000313" key="8">
    <source>
        <dbReference type="EMBL" id="RKO87370.1"/>
    </source>
</evidence>
<keyword evidence="2" id="KW-0805">Transcription regulation</keyword>
<feature type="compositionally biased region" description="Pro residues" evidence="6">
    <location>
        <begin position="169"/>
        <end position="183"/>
    </location>
</feature>
<keyword evidence="9" id="KW-1185">Reference proteome</keyword>
<feature type="compositionally biased region" description="Pro residues" evidence="6">
    <location>
        <begin position="58"/>
        <end position="69"/>
    </location>
</feature>
<dbReference type="OrthoDB" id="674948at2759"/>
<keyword evidence="5" id="KW-0539">Nucleus</keyword>
<accession>A0A4P9W9A4</accession>
<keyword evidence="4" id="KW-0804">Transcription</keyword>
<feature type="region of interest" description="Disordered" evidence="6">
    <location>
        <begin position="1"/>
        <end position="84"/>
    </location>
</feature>
<evidence type="ECO:0000256" key="1">
    <source>
        <dbReference type="ARBA" id="ARBA00004167"/>
    </source>
</evidence>
<feature type="compositionally biased region" description="Basic and acidic residues" evidence="6">
    <location>
        <begin position="203"/>
        <end position="218"/>
    </location>
</feature>
<dbReference type="PANTHER" id="PTHR46164">
    <property type="entry name" value="ATF6, ISOFORM C"/>
    <property type="match status" value="1"/>
</dbReference>
<dbReference type="GO" id="GO:0000978">
    <property type="term" value="F:RNA polymerase II cis-regulatory region sequence-specific DNA binding"/>
    <property type="evidence" value="ECO:0007669"/>
    <property type="project" value="TreeGrafter"/>
</dbReference>
<feature type="region of interest" description="Disordered" evidence="6">
    <location>
        <begin position="508"/>
        <end position="527"/>
    </location>
</feature>
<protein>
    <recommendedName>
        <fullName evidence="7">BZIP domain-containing protein</fullName>
    </recommendedName>
</protein>
<evidence type="ECO:0000256" key="5">
    <source>
        <dbReference type="ARBA" id="ARBA00023242"/>
    </source>
</evidence>